<keyword evidence="5" id="KW-0539">Nucleus</keyword>
<dbReference type="GO" id="GO:0090575">
    <property type="term" value="C:RNA polymerase II transcription regulator complex"/>
    <property type="evidence" value="ECO:0007669"/>
    <property type="project" value="TreeGrafter"/>
</dbReference>
<dbReference type="OrthoDB" id="8964853at2759"/>
<name>A0A8H7S918_9FUNG</name>
<feature type="region of interest" description="Disordered" evidence="6">
    <location>
        <begin position="76"/>
        <end position="143"/>
    </location>
</feature>
<dbReference type="InterPro" id="IPR036638">
    <property type="entry name" value="HLH_DNA-bd_sf"/>
</dbReference>
<evidence type="ECO:0000256" key="6">
    <source>
        <dbReference type="SAM" id="MobiDB-lite"/>
    </source>
</evidence>
<dbReference type="Gene3D" id="4.10.280.10">
    <property type="entry name" value="Helix-loop-helix DNA-binding domain"/>
    <property type="match status" value="1"/>
</dbReference>
<dbReference type="SMART" id="SM00353">
    <property type="entry name" value="HLH"/>
    <property type="match status" value="1"/>
</dbReference>
<evidence type="ECO:0000256" key="4">
    <source>
        <dbReference type="ARBA" id="ARBA00023163"/>
    </source>
</evidence>
<keyword evidence="1" id="KW-0805">Transcription regulation</keyword>
<keyword evidence="9" id="KW-1185">Reference proteome</keyword>
<proteinExistence type="predicted"/>
<gene>
    <name evidence="8" type="ORF">INT45_003217</name>
</gene>
<dbReference type="GO" id="GO:0046983">
    <property type="term" value="F:protein dimerization activity"/>
    <property type="evidence" value="ECO:0007669"/>
    <property type="project" value="InterPro"/>
</dbReference>
<sequence>MCIHSDAASQADRRSAHNALERQRRENLNTKFQELAHALPSLQTVRRPSKTMIVAKSLEFVSSSLSRESNYKNEITDLRKKNEKLRKQASCLPSTQTKRRSRPSTPLQTNSPTSSLPSPPLQQHYSQEEQQYQSKQKRSSAMVAAHRLDHSTYQDDHHEKKMIQKRYQQQQLQLQQQQQFYQFQQEQREKYTITQESQQQIMRDPFFSTTEVDYESWMASTAPAVMPERDYCFYDNDPSLMASSTMYQRDPLLTTVPPPSYYYQPTTMNPVMMFASTAPGVTMPPPPSMEVYHSPVSGVPTNSPLS</sequence>
<organism evidence="8 9">
    <name type="scientific">Circinella minor</name>
    <dbReference type="NCBI Taxonomy" id="1195481"/>
    <lineage>
        <taxon>Eukaryota</taxon>
        <taxon>Fungi</taxon>
        <taxon>Fungi incertae sedis</taxon>
        <taxon>Mucoromycota</taxon>
        <taxon>Mucoromycotina</taxon>
        <taxon>Mucoromycetes</taxon>
        <taxon>Mucorales</taxon>
        <taxon>Lichtheimiaceae</taxon>
        <taxon>Circinella</taxon>
    </lineage>
</organism>
<evidence type="ECO:0000259" key="7">
    <source>
        <dbReference type="PROSITE" id="PS50888"/>
    </source>
</evidence>
<dbReference type="Proteomes" id="UP000646827">
    <property type="component" value="Unassembled WGS sequence"/>
</dbReference>
<keyword evidence="2" id="KW-0238">DNA-binding</keyword>
<feature type="domain" description="BHLH" evidence="7">
    <location>
        <begin position="12"/>
        <end position="64"/>
    </location>
</feature>
<accession>A0A8H7S918</accession>
<evidence type="ECO:0000313" key="8">
    <source>
        <dbReference type="EMBL" id="KAG2225017.1"/>
    </source>
</evidence>
<evidence type="ECO:0000256" key="1">
    <source>
        <dbReference type="ARBA" id="ARBA00023015"/>
    </source>
</evidence>
<protein>
    <recommendedName>
        <fullName evidence="7">BHLH domain-containing protein</fullName>
    </recommendedName>
</protein>
<dbReference type="GO" id="GO:0003677">
    <property type="term" value="F:DNA binding"/>
    <property type="evidence" value="ECO:0007669"/>
    <property type="project" value="UniProtKB-KW"/>
</dbReference>
<feature type="compositionally biased region" description="Low complexity" evidence="6">
    <location>
        <begin position="103"/>
        <end position="134"/>
    </location>
</feature>
<dbReference type="SUPFAM" id="SSF47459">
    <property type="entry name" value="HLH, helix-loop-helix DNA-binding domain"/>
    <property type="match status" value="1"/>
</dbReference>
<keyword evidence="3" id="KW-0010">Activator</keyword>
<dbReference type="AlphaFoldDB" id="A0A8H7S918"/>
<reference evidence="8 9" key="1">
    <citation type="submission" date="2020-12" db="EMBL/GenBank/DDBJ databases">
        <title>Metabolic potential, ecology and presence of endohyphal bacteria is reflected in genomic diversity of Mucoromycotina.</title>
        <authorList>
            <person name="Muszewska A."/>
            <person name="Okrasinska A."/>
            <person name="Steczkiewicz K."/>
            <person name="Drgas O."/>
            <person name="Orlowska M."/>
            <person name="Perlinska-Lenart U."/>
            <person name="Aleksandrzak-Piekarczyk T."/>
            <person name="Szatraj K."/>
            <person name="Zielenkiewicz U."/>
            <person name="Pilsyk S."/>
            <person name="Malc E."/>
            <person name="Mieczkowski P."/>
            <person name="Kruszewska J.S."/>
            <person name="Biernat P."/>
            <person name="Pawlowska J."/>
        </authorList>
    </citation>
    <scope>NUCLEOTIDE SEQUENCE [LARGE SCALE GENOMIC DNA]</scope>
    <source>
        <strain evidence="8 9">CBS 142.35</strain>
    </source>
</reference>
<comment type="caution">
    <text evidence="8">The sequence shown here is derived from an EMBL/GenBank/DDBJ whole genome shotgun (WGS) entry which is preliminary data.</text>
</comment>
<evidence type="ECO:0000256" key="2">
    <source>
        <dbReference type="ARBA" id="ARBA00023125"/>
    </source>
</evidence>
<evidence type="ECO:0000256" key="3">
    <source>
        <dbReference type="ARBA" id="ARBA00023159"/>
    </source>
</evidence>
<dbReference type="PANTHER" id="PTHR10328:SF3">
    <property type="entry name" value="PROTEIN MAX"/>
    <property type="match status" value="1"/>
</dbReference>
<keyword evidence="4" id="KW-0804">Transcription</keyword>
<dbReference type="PROSITE" id="PS50888">
    <property type="entry name" value="BHLH"/>
    <property type="match status" value="1"/>
</dbReference>
<dbReference type="GO" id="GO:0003700">
    <property type="term" value="F:DNA-binding transcription factor activity"/>
    <property type="evidence" value="ECO:0007669"/>
    <property type="project" value="TreeGrafter"/>
</dbReference>
<dbReference type="PANTHER" id="PTHR10328">
    <property type="entry name" value="PROTEIN MAX MYC-ASSOCIATED FACTOR X"/>
    <property type="match status" value="1"/>
</dbReference>
<dbReference type="GO" id="GO:0045944">
    <property type="term" value="P:positive regulation of transcription by RNA polymerase II"/>
    <property type="evidence" value="ECO:0007669"/>
    <property type="project" value="TreeGrafter"/>
</dbReference>
<dbReference type="EMBL" id="JAEPRB010000033">
    <property type="protein sequence ID" value="KAG2225017.1"/>
    <property type="molecule type" value="Genomic_DNA"/>
</dbReference>
<dbReference type="InterPro" id="IPR011598">
    <property type="entry name" value="bHLH_dom"/>
</dbReference>
<dbReference type="Pfam" id="PF00010">
    <property type="entry name" value="HLH"/>
    <property type="match status" value="1"/>
</dbReference>
<evidence type="ECO:0000256" key="5">
    <source>
        <dbReference type="ARBA" id="ARBA00023242"/>
    </source>
</evidence>
<evidence type="ECO:0000313" key="9">
    <source>
        <dbReference type="Proteomes" id="UP000646827"/>
    </source>
</evidence>